<name>G2PZW0_THET4</name>
<evidence type="ECO:0000256" key="3">
    <source>
        <dbReference type="SAM" id="MobiDB-lite"/>
    </source>
</evidence>
<dbReference type="PANTHER" id="PTHR19965:SF82">
    <property type="entry name" value="THO COMPLEX SUBUNIT 4"/>
    <property type="match status" value="1"/>
</dbReference>
<feature type="compositionally biased region" description="Basic and acidic residues" evidence="3">
    <location>
        <begin position="286"/>
        <end position="295"/>
    </location>
</feature>
<dbReference type="SMART" id="SM00360">
    <property type="entry name" value="RRM"/>
    <property type="match status" value="1"/>
</dbReference>
<dbReference type="OMA" id="RNDYPRD"/>
<dbReference type="KEGG" id="mtm:MYCTH_2055144"/>
<evidence type="ECO:0000259" key="4">
    <source>
        <dbReference type="PROSITE" id="PS50102"/>
    </source>
</evidence>
<feature type="compositionally biased region" description="Low complexity" evidence="3">
    <location>
        <begin position="316"/>
        <end position="327"/>
    </location>
</feature>
<evidence type="ECO:0000256" key="2">
    <source>
        <dbReference type="PROSITE-ProRule" id="PRU00176"/>
    </source>
</evidence>
<feature type="compositionally biased region" description="Gly residues" evidence="3">
    <location>
        <begin position="264"/>
        <end position="285"/>
    </location>
</feature>
<dbReference type="InterPro" id="IPR000504">
    <property type="entry name" value="RRM_dom"/>
</dbReference>
<dbReference type="OrthoDB" id="5382468at2759"/>
<feature type="compositionally biased region" description="Basic and acidic residues" evidence="3">
    <location>
        <begin position="224"/>
        <end position="234"/>
    </location>
</feature>
<dbReference type="InterPro" id="IPR051229">
    <property type="entry name" value="ALYREF_mRNA_export"/>
</dbReference>
<dbReference type="PROSITE" id="PS50102">
    <property type="entry name" value="RRM"/>
    <property type="match status" value="1"/>
</dbReference>
<feature type="region of interest" description="Disordered" evidence="3">
    <location>
        <begin position="156"/>
        <end position="327"/>
    </location>
</feature>
<keyword evidence="6" id="KW-1185">Reference proteome</keyword>
<dbReference type="GO" id="GO:0003729">
    <property type="term" value="F:mRNA binding"/>
    <property type="evidence" value="ECO:0007669"/>
    <property type="project" value="TreeGrafter"/>
</dbReference>
<dbReference type="InterPro" id="IPR012677">
    <property type="entry name" value="Nucleotide-bd_a/b_plait_sf"/>
</dbReference>
<reference evidence="5 6" key="1">
    <citation type="journal article" date="2011" name="Nat. Biotechnol.">
        <title>Comparative genomic analysis of the thermophilic biomass-degrading fungi Myceliophthora thermophila and Thielavia terrestris.</title>
        <authorList>
            <person name="Berka R.M."/>
            <person name="Grigoriev I.V."/>
            <person name="Otillar R."/>
            <person name="Salamov A."/>
            <person name="Grimwood J."/>
            <person name="Reid I."/>
            <person name="Ishmael N."/>
            <person name="John T."/>
            <person name="Darmond C."/>
            <person name="Moisan M.-C."/>
            <person name="Henrissat B."/>
            <person name="Coutinho P.M."/>
            <person name="Lombard V."/>
            <person name="Natvig D.O."/>
            <person name="Lindquist E."/>
            <person name="Schmutz J."/>
            <person name="Lucas S."/>
            <person name="Harris P."/>
            <person name="Powlowski J."/>
            <person name="Bellemare A."/>
            <person name="Taylor D."/>
            <person name="Butler G."/>
            <person name="de Vries R.P."/>
            <person name="Allijn I.E."/>
            <person name="van den Brink J."/>
            <person name="Ushinsky S."/>
            <person name="Storms R."/>
            <person name="Powell A.J."/>
            <person name="Paulsen I.T."/>
            <person name="Elbourne L.D.H."/>
            <person name="Baker S.E."/>
            <person name="Magnuson J."/>
            <person name="LaBoissiere S."/>
            <person name="Clutterbuck A.J."/>
            <person name="Martinez D."/>
            <person name="Wogulis M."/>
            <person name="de Leon A.L."/>
            <person name="Rey M.W."/>
            <person name="Tsang A."/>
        </authorList>
    </citation>
    <scope>NUCLEOTIDE SEQUENCE [LARGE SCALE GENOMIC DNA]</scope>
    <source>
        <strain evidence="6">ATCC 42464 / BCRC 31852 / DSM 1799</strain>
    </source>
</reference>
<evidence type="ECO:0000256" key="1">
    <source>
        <dbReference type="ARBA" id="ARBA00022884"/>
    </source>
</evidence>
<gene>
    <name evidence="5" type="ORF">MYCTH_2055144</name>
</gene>
<feature type="compositionally biased region" description="Basic and acidic residues" evidence="3">
    <location>
        <begin position="30"/>
        <end position="46"/>
    </location>
</feature>
<dbReference type="Pfam" id="PF00076">
    <property type="entry name" value="RRM_1"/>
    <property type="match status" value="1"/>
</dbReference>
<feature type="domain" description="RRM" evidence="4">
    <location>
        <begin position="85"/>
        <end position="162"/>
    </location>
</feature>
<dbReference type="GO" id="GO:0005634">
    <property type="term" value="C:nucleus"/>
    <property type="evidence" value="ECO:0007669"/>
    <property type="project" value="TreeGrafter"/>
</dbReference>
<dbReference type="SMART" id="SM01218">
    <property type="entry name" value="FoP_duplication"/>
    <property type="match status" value="1"/>
</dbReference>
<protein>
    <recommendedName>
        <fullName evidence="4">RRM domain-containing protein</fullName>
    </recommendedName>
</protein>
<dbReference type="InParanoid" id="G2PZW0"/>
<dbReference type="GeneID" id="11508409"/>
<dbReference type="eggNOG" id="KOG0533">
    <property type="taxonomic scope" value="Eukaryota"/>
</dbReference>
<feature type="region of interest" description="Disordered" evidence="3">
    <location>
        <begin position="66"/>
        <end position="85"/>
    </location>
</feature>
<accession>G2PZW0</accession>
<dbReference type="HOGENOM" id="CLU_052367_4_0_1"/>
<dbReference type="InterPro" id="IPR025715">
    <property type="entry name" value="FoP_C"/>
</dbReference>
<proteinExistence type="predicted"/>
<feature type="region of interest" description="Disordered" evidence="3">
    <location>
        <begin position="1"/>
        <end position="46"/>
    </location>
</feature>
<organism evidence="5 6">
    <name type="scientific">Thermothelomyces thermophilus (strain ATCC 42464 / BCRC 31852 / DSM 1799)</name>
    <name type="common">Sporotrichum thermophile</name>
    <dbReference type="NCBI Taxonomy" id="573729"/>
    <lineage>
        <taxon>Eukaryota</taxon>
        <taxon>Fungi</taxon>
        <taxon>Dikarya</taxon>
        <taxon>Ascomycota</taxon>
        <taxon>Pezizomycotina</taxon>
        <taxon>Sordariomycetes</taxon>
        <taxon>Sordariomycetidae</taxon>
        <taxon>Sordariales</taxon>
        <taxon>Chaetomiaceae</taxon>
        <taxon>Thermothelomyces</taxon>
    </lineage>
</organism>
<dbReference type="Gene3D" id="3.30.70.330">
    <property type="match status" value="1"/>
</dbReference>
<sequence length="351" mass="37521">MDRALDRSLDEILEERKQNNRSSRGGRRRDRSDYPRDGVRKSFRDDAPRNLDSEWVHDKFEDYGTRRSAPRRRYSPEPTSETRGTKLRVDNLHYELTQEDLEDLFSRIGPLISLEMKYDRAGRSEGTAFVTYESRRDALQAIREYDGANAAGQPIRLTLLPGGPSAGASRGGGRSGGNHPFDSSANAGRPLAERITVPGQGRSRSLSPHRRGPGGGGGRDSDEEAARRGVDRYRPRGGGGSGRLSRSRSPIGGRGGGGRRRDGGGGGGGGGRRSGARGNRGGGGDRSGRPKKTQEELDAEMEDYFNSGSGGGGGAARQSEGAAAGAAAGINGAVAQQQQQQNLGEDIDMIE</sequence>
<dbReference type="PANTHER" id="PTHR19965">
    <property type="entry name" value="RNA AND EXPORT FACTOR BINDING PROTEIN"/>
    <property type="match status" value="1"/>
</dbReference>
<evidence type="ECO:0000313" key="5">
    <source>
        <dbReference type="EMBL" id="AEO53983.1"/>
    </source>
</evidence>
<dbReference type="AlphaFoldDB" id="G2PZW0"/>
<dbReference type="EMBL" id="CP003002">
    <property type="protein sequence ID" value="AEO53983.1"/>
    <property type="molecule type" value="Genomic_DNA"/>
</dbReference>
<dbReference type="CDD" id="cd12418">
    <property type="entry name" value="RRM_Aly_REF_like"/>
    <property type="match status" value="1"/>
</dbReference>
<dbReference type="Proteomes" id="UP000007322">
    <property type="component" value="Chromosome 1"/>
</dbReference>
<dbReference type="InterPro" id="IPR035979">
    <property type="entry name" value="RBD_domain_sf"/>
</dbReference>
<evidence type="ECO:0000313" key="6">
    <source>
        <dbReference type="Proteomes" id="UP000007322"/>
    </source>
</evidence>
<keyword evidence="1 2" id="KW-0694">RNA-binding</keyword>
<dbReference type="SUPFAM" id="SSF54928">
    <property type="entry name" value="RNA-binding domain, RBD"/>
    <property type="match status" value="1"/>
</dbReference>
<dbReference type="RefSeq" id="XP_003659228.1">
    <property type="nucleotide sequence ID" value="XM_003659180.1"/>
</dbReference>
<dbReference type="VEuPathDB" id="FungiDB:MYCTH_2055144"/>
<feature type="compositionally biased region" description="Basic and acidic residues" evidence="3">
    <location>
        <begin position="1"/>
        <end position="18"/>
    </location>
</feature>
<dbReference type="STRING" id="573729.G2PZW0"/>